<evidence type="ECO:0000313" key="3">
    <source>
        <dbReference type="Proteomes" id="UP000092993"/>
    </source>
</evidence>
<reference evidence="2 3" key="1">
    <citation type="submission" date="2016-03" db="EMBL/GenBank/DDBJ databases">
        <title>Whole genome sequencing of Grifola frondosa 9006-11.</title>
        <authorList>
            <person name="Min B."/>
            <person name="Park H."/>
            <person name="Kim J.-G."/>
            <person name="Cho H."/>
            <person name="Oh Y.-L."/>
            <person name="Kong W.-S."/>
            <person name="Choi I.-G."/>
        </authorList>
    </citation>
    <scope>NUCLEOTIDE SEQUENCE [LARGE SCALE GENOMIC DNA]</scope>
    <source>
        <strain evidence="2 3">9006-11</strain>
    </source>
</reference>
<feature type="compositionally biased region" description="Polar residues" evidence="1">
    <location>
        <begin position="273"/>
        <end position="282"/>
    </location>
</feature>
<feature type="region of interest" description="Disordered" evidence="1">
    <location>
        <begin position="221"/>
        <end position="387"/>
    </location>
</feature>
<accession>A0A1C7LL53</accession>
<feature type="compositionally biased region" description="Polar residues" evidence="1">
    <location>
        <begin position="353"/>
        <end position="363"/>
    </location>
</feature>
<comment type="caution">
    <text evidence="2">The sequence shown here is derived from an EMBL/GenBank/DDBJ whole genome shotgun (WGS) entry which is preliminary data.</text>
</comment>
<gene>
    <name evidence="2" type="ORF">A0H81_14616</name>
</gene>
<proteinExistence type="predicted"/>
<feature type="compositionally biased region" description="Basic and acidic residues" evidence="1">
    <location>
        <begin position="225"/>
        <end position="242"/>
    </location>
</feature>
<evidence type="ECO:0000256" key="1">
    <source>
        <dbReference type="SAM" id="MobiDB-lite"/>
    </source>
</evidence>
<feature type="compositionally biased region" description="Low complexity" evidence="1">
    <location>
        <begin position="324"/>
        <end position="352"/>
    </location>
</feature>
<keyword evidence="3" id="KW-1185">Reference proteome</keyword>
<evidence type="ECO:0000313" key="2">
    <source>
        <dbReference type="EMBL" id="OBZ65495.1"/>
    </source>
</evidence>
<feature type="compositionally biased region" description="Polar residues" evidence="1">
    <location>
        <begin position="299"/>
        <end position="319"/>
    </location>
</feature>
<dbReference type="Proteomes" id="UP000092993">
    <property type="component" value="Unassembled WGS sequence"/>
</dbReference>
<organism evidence="2 3">
    <name type="scientific">Grifola frondosa</name>
    <name type="common">Maitake</name>
    <name type="synonym">Polyporus frondosus</name>
    <dbReference type="NCBI Taxonomy" id="5627"/>
    <lineage>
        <taxon>Eukaryota</taxon>
        <taxon>Fungi</taxon>
        <taxon>Dikarya</taxon>
        <taxon>Basidiomycota</taxon>
        <taxon>Agaricomycotina</taxon>
        <taxon>Agaricomycetes</taxon>
        <taxon>Polyporales</taxon>
        <taxon>Grifolaceae</taxon>
        <taxon>Grifola</taxon>
    </lineage>
</organism>
<dbReference type="EMBL" id="LUGG01000044">
    <property type="protein sequence ID" value="OBZ65495.1"/>
    <property type="molecule type" value="Genomic_DNA"/>
</dbReference>
<dbReference type="STRING" id="5627.A0A1C7LL53"/>
<dbReference type="AlphaFoldDB" id="A0A1C7LL53"/>
<name>A0A1C7LL53_GRIFR</name>
<sequence>MAVHLVVHQGDVLVTVLSQPRWNREYDARPMNAATSCVLTKFVLFDAPYPLLPLTHILVTPATTAYYVQSIPQRTRKLQAHLSAQGSMQTIAQREMSPSPTFRERQRAVKAHSMPAVPSSRPRHFPSAPLALLSQPIVSQIASQTAPNPHHPRPVTRVPPPQFLTQYQTPDEKWQVTEELMAEFEREQSHAGQFSHPAGTSGVAYAGGAASSNINLHLQQSARDPAVERVRASDRASPKDSDGSSGGQITTKRQVRDKEQPPRESPKTRDRSATVTSLSSHTGEPPSAANRTPEYRGSPQYQTPMASPNERTATYTQYVPDSYQAATAQQAPSPSAPRKSSTSVTAVDSASSRLTPPATSKLASHTPPLLQAMAPRPLTAHSRARRA</sequence>
<feature type="compositionally biased region" description="Basic and acidic residues" evidence="1">
    <location>
        <begin position="254"/>
        <end position="272"/>
    </location>
</feature>
<protein>
    <submittedName>
        <fullName evidence="2">Uncharacterized protein</fullName>
    </submittedName>
</protein>
<dbReference type="OrthoDB" id="3243310at2759"/>